<evidence type="ECO:0000313" key="2">
    <source>
        <dbReference type="EMBL" id="CAI9600223.1"/>
    </source>
</evidence>
<evidence type="ECO:0000313" key="3">
    <source>
        <dbReference type="Proteomes" id="UP001162483"/>
    </source>
</evidence>
<proteinExistence type="predicted"/>
<keyword evidence="1" id="KW-0472">Membrane</keyword>
<feature type="transmembrane region" description="Helical" evidence="1">
    <location>
        <begin position="13"/>
        <end position="35"/>
    </location>
</feature>
<keyword evidence="1" id="KW-1133">Transmembrane helix</keyword>
<gene>
    <name evidence="2" type="ORF">SPARVUS_LOCUS12714142</name>
</gene>
<reference evidence="2" key="1">
    <citation type="submission" date="2023-05" db="EMBL/GenBank/DDBJ databases">
        <authorList>
            <person name="Stuckert A."/>
        </authorList>
    </citation>
    <scope>NUCLEOTIDE SEQUENCE</scope>
</reference>
<dbReference type="Proteomes" id="UP001162483">
    <property type="component" value="Unassembled WGS sequence"/>
</dbReference>
<protein>
    <recommendedName>
        <fullName evidence="4">Secreted protein</fullName>
    </recommendedName>
</protein>
<evidence type="ECO:0000256" key="1">
    <source>
        <dbReference type="SAM" id="Phobius"/>
    </source>
</evidence>
<organism evidence="2 3">
    <name type="scientific">Staurois parvus</name>
    <dbReference type="NCBI Taxonomy" id="386267"/>
    <lineage>
        <taxon>Eukaryota</taxon>
        <taxon>Metazoa</taxon>
        <taxon>Chordata</taxon>
        <taxon>Craniata</taxon>
        <taxon>Vertebrata</taxon>
        <taxon>Euteleostomi</taxon>
        <taxon>Amphibia</taxon>
        <taxon>Batrachia</taxon>
        <taxon>Anura</taxon>
        <taxon>Neobatrachia</taxon>
        <taxon>Ranoidea</taxon>
        <taxon>Ranidae</taxon>
        <taxon>Staurois</taxon>
    </lineage>
</organism>
<keyword evidence="1" id="KW-0812">Transmembrane</keyword>
<dbReference type="EMBL" id="CATNWA010017404">
    <property type="protein sequence ID" value="CAI9600223.1"/>
    <property type="molecule type" value="Genomic_DNA"/>
</dbReference>
<accession>A0ABN9FT33</accession>
<keyword evidence="3" id="KW-1185">Reference proteome</keyword>
<comment type="caution">
    <text evidence="2">The sequence shown here is derived from an EMBL/GenBank/DDBJ whole genome shotgun (WGS) entry which is preliminary data.</text>
</comment>
<evidence type="ECO:0008006" key="4">
    <source>
        <dbReference type="Google" id="ProtNLM"/>
    </source>
</evidence>
<name>A0ABN9FT33_9NEOB</name>
<sequence length="83" mass="10055">MLGMVFHKLQHPYFFHLAVLSLFNSCTILPDMFCYNISKEMLMAQIPIFPIPSSFKFRTKKRPWQEIRWHARDTYELCRGRML</sequence>